<feature type="non-terminal residue" evidence="5">
    <location>
        <position position="111"/>
    </location>
</feature>
<dbReference type="Proteomes" id="UP000738325">
    <property type="component" value="Unassembled WGS sequence"/>
</dbReference>
<keyword evidence="3" id="KW-0964">Secreted</keyword>
<evidence type="ECO:0000256" key="3">
    <source>
        <dbReference type="ARBA" id="ARBA00022525"/>
    </source>
</evidence>
<comment type="subcellular location">
    <subcellularLocation>
        <location evidence="1">Host cell</location>
    </subcellularLocation>
    <subcellularLocation>
        <location evidence="2">Secreted</location>
    </subcellularLocation>
</comment>
<comment type="caution">
    <text evidence="5">The sequence shown here is derived from an EMBL/GenBank/DDBJ whole genome shotgun (WGS) entry which is preliminary data.</text>
</comment>
<keyword evidence="6" id="KW-1185">Reference proteome</keyword>
<reference evidence="5" key="1">
    <citation type="journal article" date="2020" name="Fungal Divers.">
        <title>Resolving the Mortierellaceae phylogeny through synthesis of multi-gene phylogenetics and phylogenomics.</title>
        <authorList>
            <person name="Vandepol N."/>
            <person name="Liber J."/>
            <person name="Desiro A."/>
            <person name="Na H."/>
            <person name="Kennedy M."/>
            <person name="Barry K."/>
            <person name="Grigoriev I.V."/>
            <person name="Miller A.N."/>
            <person name="O'Donnell K."/>
            <person name="Stajich J.E."/>
            <person name="Bonito G."/>
        </authorList>
    </citation>
    <scope>NUCLEOTIDE SEQUENCE</scope>
    <source>
        <strain evidence="5">REB-010B</strain>
    </source>
</reference>
<dbReference type="GO" id="GO:0043657">
    <property type="term" value="C:host cell"/>
    <property type="evidence" value="ECO:0007669"/>
    <property type="project" value="UniProtKB-SubCell"/>
</dbReference>
<evidence type="ECO:0000313" key="5">
    <source>
        <dbReference type="EMBL" id="KAG0307281.1"/>
    </source>
</evidence>
<organism evidence="5 6">
    <name type="scientific">Dissophora globulifera</name>
    <dbReference type="NCBI Taxonomy" id="979702"/>
    <lineage>
        <taxon>Eukaryota</taxon>
        <taxon>Fungi</taxon>
        <taxon>Fungi incertae sedis</taxon>
        <taxon>Mucoromycota</taxon>
        <taxon>Mortierellomycotina</taxon>
        <taxon>Mortierellomycetes</taxon>
        <taxon>Mortierellales</taxon>
        <taxon>Mortierellaceae</taxon>
        <taxon>Dissophora</taxon>
    </lineage>
</organism>
<dbReference type="GO" id="GO:0005576">
    <property type="term" value="C:extracellular region"/>
    <property type="evidence" value="ECO:0007669"/>
    <property type="project" value="UniProtKB-SubCell"/>
</dbReference>
<sequence>MTEHRLNMFCLVDGEPVSKVFSIKPTPADTVDDLKNLIKSALSPQFDDIAAKDLTLWSVSISVKDVDKTNPIVLTEVKSATELDPTDEISDVFDDKLPKKTIHIIVQRPLP</sequence>
<dbReference type="Pfam" id="PF20147">
    <property type="entry name" value="Crinkler"/>
    <property type="match status" value="1"/>
</dbReference>
<proteinExistence type="predicted"/>
<evidence type="ECO:0000313" key="6">
    <source>
        <dbReference type="Proteomes" id="UP000738325"/>
    </source>
</evidence>
<evidence type="ECO:0000259" key="4">
    <source>
        <dbReference type="Pfam" id="PF20147"/>
    </source>
</evidence>
<dbReference type="OrthoDB" id="2673191at2759"/>
<gene>
    <name evidence="5" type="ORF">BGZ99_001489</name>
</gene>
<evidence type="ECO:0000256" key="1">
    <source>
        <dbReference type="ARBA" id="ARBA00004340"/>
    </source>
</evidence>
<feature type="domain" description="Crinkler effector protein N-terminal" evidence="4">
    <location>
        <begin position="6"/>
        <end position="107"/>
    </location>
</feature>
<accession>A0A9P6UK89</accession>
<dbReference type="EMBL" id="JAAAIP010001385">
    <property type="protein sequence ID" value="KAG0307281.1"/>
    <property type="molecule type" value="Genomic_DNA"/>
</dbReference>
<dbReference type="AlphaFoldDB" id="A0A9P6UK89"/>
<dbReference type="InterPro" id="IPR045379">
    <property type="entry name" value="Crinkler_N"/>
</dbReference>
<protein>
    <recommendedName>
        <fullName evidence="4">Crinkler effector protein N-terminal domain-containing protein</fullName>
    </recommendedName>
</protein>
<evidence type="ECO:0000256" key="2">
    <source>
        <dbReference type="ARBA" id="ARBA00004613"/>
    </source>
</evidence>
<name>A0A9P6UK89_9FUNG</name>